<evidence type="ECO:0000256" key="13">
    <source>
        <dbReference type="ARBA" id="ARBA00022838"/>
    </source>
</evidence>
<keyword evidence="27" id="KW-0137">Centromere</keyword>
<evidence type="ECO:0000256" key="8">
    <source>
        <dbReference type="ARBA" id="ARBA00022692"/>
    </source>
</evidence>
<feature type="transmembrane region" description="Helical" evidence="36">
    <location>
        <begin position="207"/>
        <end position="229"/>
    </location>
</feature>
<dbReference type="SMART" id="SM00382">
    <property type="entry name" value="AAA"/>
    <property type="match status" value="1"/>
</dbReference>
<dbReference type="PROSITE" id="PS00211">
    <property type="entry name" value="ABC_TRANSPORTER_1"/>
    <property type="match status" value="1"/>
</dbReference>
<dbReference type="Pfam" id="PF00005">
    <property type="entry name" value="ABC_tran"/>
    <property type="match status" value="1"/>
</dbReference>
<keyword evidence="10" id="KW-0547">Nucleotide-binding</keyword>
<dbReference type="STRING" id="333673.A0A3M0KHJ3"/>
<dbReference type="GO" id="GO:0031080">
    <property type="term" value="C:nuclear pore outer ring"/>
    <property type="evidence" value="ECO:0007669"/>
    <property type="project" value="TreeGrafter"/>
</dbReference>
<comment type="caution">
    <text evidence="39">The sequence shown here is derived from an EMBL/GenBank/DDBJ whole genome shotgun (WGS) entry which is preliminary data.</text>
</comment>
<dbReference type="PANTHER" id="PTHR13405:SF11">
    <property type="entry name" value="NUCLEAR PORE COMPLEX PROTEIN NUP133"/>
    <property type="match status" value="1"/>
</dbReference>
<evidence type="ECO:0000259" key="37">
    <source>
        <dbReference type="PROSITE" id="PS50893"/>
    </source>
</evidence>
<evidence type="ECO:0000256" key="27">
    <source>
        <dbReference type="ARBA" id="ARBA00023328"/>
    </source>
</evidence>
<comment type="similarity">
    <text evidence="5">Belongs to the ABC transporter superfamily. ABCB family. Mitochondrial peptide exporter (TC 3.A.1.212) subfamily.</text>
</comment>
<dbReference type="GO" id="GO:0017056">
    <property type="term" value="F:structural constituent of nuclear pore"/>
    <property type="evidence" value="ECO:0007669"/>
    <property type="project" value="InterPro"/>
</dbReference>
<evidence type="ECO:0000256" key="6">
    <source>
        <dbReference type="ARBA" id="ARBA00022448"/>
    </source>
</evidence>
<keyword evidence="18" id="KW-1278">Translocase</keyword>
<evidence type="ECO:0000256" key="35">
    <source>
        <dbReference type="ARBA" id="ARBA00083334"/>
    </source>
</evidence>
<evidence type="ECO:0000256" key="17">
    <source>
        <dbReference type="ARBA" id="ARBA00022946"/>
    </source>
</evidence>
<dbReference type="InterPro" id="IPR003593">
    <property type="entry name" value="AAA+_ATPase"/>
</dbReference>
<dbReference type="FunFam" id="2.130.10.10:FF:000238">
    <property type="entry name" value="Nuclear pore complex protein Nup133"/>
    <property type="match status" value="1"/>
</dbReference>
<dbReference type="CDD" id="cd03249">
    <property type="entry name" value="ABC_MTABC3_MDL1_MDL2"/>
    <property type="match status" value="1"/>
</dbReference>
<evidence type="ECO:0000256" key="14">
    <source>
        <dbReference type="ARBA" id="ARBA00022840"/>
    </source>
</evidence>
<keyword evidence="19 36" id="KW-1133">Transmembrane helix</keyword>
<dbReference type="GO" id="GO:0042802">
    <property type="term" value="F:identical protein binding"/>
    <property type="evidence" value="ECO:0007669"/>
    <property type="project" value="UniProtKB-ARBA"/>
</dbReference>
<organism evidence="39 40">
    <name type="scientific">Hirundo rustica rustica</name>
    <dbReference type="NCBI Taxonomy" id="333673"/>
    <lineage>
        <taxon>Eukaryota</taxon>
        <taxon>Metazoa</taxon>
        <taxon>Chordata</taxon>
        <taxon>Craniata</taxon>
        <taxon>Vertebrata</taxon>
        <taxon>Euteleostomi</taxon>
        <taxon>Archelosauria</taxon>
        <taxon>Archosauria</taxon>
        <taxon>Dinosauria</taxon>
        <taxon>Saurischia</taxon>
        <taxon>Theropoda</taxon>
        <taxon>Coelurosauria</taxon>
        <taxon>Aves</taxon>
        <taxon>Neognathae</taxon>
        <taxon>Neoaves</taxon>
        <taxon>Telluraves</taxon>
        <taxon>Australaves</taxon>
        <taxon>Passeriformes</taxon>
        <taxon>Sylvioidea</taxon>
        <taxon>Hirundinidae</taxon>
        <taxon>Hirundo</taxon>
    </lineage>
</organism>
<keyword evidence="8 36" id="KW-0812">Transmembrane</keyword>
<keyword evidence="20" id="KW-0007">Acetylation</keyword>
<dbReference type="InterPro" id="IPR007187">
    <property type="entry name" value="Nucleoporin_Nup133/Nup155_C"/>
</dbReference>
<evidence type="ECO:0000256" key="32">
    <source>
        <dbReference type="ARBA" id="ARBA00068592"/>
    </source>
</evidence>
<evidence type="ECO:0000256" key="18">
    <source>
        <dbReference type="ARBA" id="ARBA00022967"/>
    </source>
</evidence>
<evidence type="ECO:0000256" key="33">
    <source>
        <dbReference type="ARBA" id="ARBA00072683"/>
    </source>
</evidence>
<dbReference type="InterPro" id="IPR027417">
    <property type="entry name" value="P-loop_NTPase"/>
</dbReference>
<evidence type="ECO:0000256" key="21">
    <source>
        <dbReference type="ARBA" id="ARBA00023010"/>
    </source>
</evidence>
<feature type="transmembrane region" description="Helical" evidence="36">
    <location>
        <begin position="26"/>
        <end position="50"/>
    </location>
</feature>
<sequence length="1498" mass="166418">MSAPFFMGKVIDIIYTNPSEDFTDSLTSLCALLSGIFLCGGAANATRVYLMQTAGQRIVKRLRATMFSSIVKQETAFFDKTRTGELINRLSSDTALLGRSVTENLSDGLRAGAQASVGVGMMFFVSPSLAAFVLSVVPPLAVLAVIYGRYLRKLTKMTQDSLAEATQLAEERIGNIRTVRAFGQEVAEMEKYTNKVDYVLQLAKKEALARAGFFGATGLSGNLIVLSVLYKGGLLMGSAYMTVGELSSFLMYAFWVGVSIGGLSSFYSELMKGLGAGGRLWELIERKPQLPFNEGITLSKDVFRGALEFKDVEFAYPTRPETSIFKDFSLSIPAGSVMALVGPSGAGKSTIVSLLLRLYDPISGTITVDGFDIRQLNPLWFRTKIGTVSQEPILFSCSIAENIAYGAEDPSTVTAEEIQQVAEIANAANFIRDFPKGFDTIVGEKGILLSGGQKQRIAIARALLKNPKILLLDEATSALDAENEYLVQEALDRLMEGRTVLIIAHRLSTIQNADFVAVLGQGNRSIEKLNTDVQLSVQVDESGWAWLVHKERLIIWKIGQSAVAKSLAIMVATSEGSVRYWPNLAHEGSYTDTFTDFGGSLCSFLTAVKGGSFILSSSRGQLVRLIPDSSGKIHQHALPQGQGMFSGIGRKVSSLLGILSPGNDAVISSVLWDREKSSFYMLTSSNLNKWEIDDSSERYILSWDVNRILKEHITDAIWGSESNYEDIKGGVNIQYMDLQQNRDGLVILAAAWHPGDHPCLVYYTLITVEDKGYQMSDDVVVEVTQYNPTFQSEDEVLCCLVVPDYFSHAAYLYKEDEVFACSTGTGRISLPQEKIIFGIQGDSILGAGSCNSLPIFFAKKSGLLTILSRENISVLPEDLEDALSSSIAGPRSESPAFDPTGRLEIIAQEDKTKLLKAAFLQYCRKDIVNAQSMVIELFPSNADVDSDVELDRAVTQISVDLMDDYPASDPRWAESVPEEAAGFSNTSLILLHQLEDKTKAHSFFIEFLHQVGVFERLGSFPARGMPMATRLLLCEHAEKLAAAIVLKNHHSKLPELVNAAILMTLNKRECDVPPSLTPADVFFREVSQIDSIFESLLEEEEQILKDMPIESIEWAQIVVDVNNIIKDMLQAACQYRQSRASLYKTGELPEREPEYIPWTASSGLRAAISRQHGIILKVVYPQVDSNLRSVLAEQLVALLDCLLDGYVAQLKSVDRLADQERYSSVEMEYVQKRSELLSPLHFLFRWYLEKGKRGKLLSQPVAQHGQLASFLQAHEHLSWLHDINSQDFQKAHRTLQTLANMETRYFAKKKTLLGLSKLAALASDFSEDILQEKIEEISEQERFLLHQETLPEQLLAEKQLNLNDMPVLSASQLIDMFICDENRRANEYDFKKALDLLEYIDEEEEVDVNDLKLKILCKALQRDGWSCSDGRDDPIEASKDSIFVKILQKLLKEGVQLSEYLPEVKDLLQANELGNLKYNAYFEFVLKANYELYVQGQA</sequence>
<dbReference type="Gene3D" id="2.130.10.10">
    <property type="entry name" value="YVTN repeat-like/Quinoprotein amine dehydrogenase"/>
    <property type="match status" value="1"/>
</dbReference>
<feature type="transmembrane region" description="Helical" evidence="36">
    <location>
        <begin position="249"/>
        <end position="267"/>
    </location>
</feature>
<feature type="domain" description="ABC transporter" evidence="37">
    <location>
        <begin position="307"/>
        <end position="546"/>
    </location>
</feature>
<keyword evidence="9" id="KW-0479">Metal-binding</keyword>
<dbReference type="PANTHER" id="PTHR13405">
    <property type="entry name" value="NUCLEAR PORE COMPLEX PROTEIN NUP133"/>
    <property type="match status" value="1"/>
</dbReference>
<dbReference type="FunFam" id="1.25.40.700:FF:000001">
    <property type="entry name" value="Nuclear pore complex protein"/>
    <property type="match status" value="1"/>
</dbReference>
<name>A0A3M0KHJ3_HIRRU</name>
<evidence type="ECO:0000256" key="1">
    <source>
        <dbReference type="ARBA" id="ARBA00004448"/>
    </source>
</evidence>
<protein>
    <recommendedName>
        <fullName evidence="33">ATP-binding cassette sub-family B member 10, mitochondrial</fullName>
    </recommendedName>
    <alternativeName>
        <fullName evidence="34">ABC-mitochondrial erythroid protein</fullName>
    </alternativeName>
    <alternativeName>
        <fullName evidence="35">ATP-binding cassette transporter 10</fullName>
    </alternativeName>
    <alternativeName>
        <fullName evidence="32">Nuclear pore complex protein Nup133</fullName>
    </alternativeName>
</protein>
<evidence type="ECO:0000256" key="12">
    <source>
        <dbReference type="ARBA" id="ARBA00022816"/>
    </source>
</evidence>
<comment type="function">
    <text evidence="29">ATP-dependent transporter located in the mitochondrial inner membrane that catalyzes the export of biliverdin from the mitochondrial matrix, and plays a crucial role in hemoglobin synthesis and antioxidative stress. Participates in the early step of the heme biosynthetic process during insertion of iron into protoporphyrin IX (PPIX). Involved in the stabilization of the iron transporter mitoferrin-1/SLC25A37. In addition may be involved in mitochondrial unfolded protein response (UPRmt) signaling pathway, although ABCB10 probably does not participate in peptide export from mitochondria.</text>
</comment>
<evidence type="ECO:0000256" key="36">
    <source>
        <dbReference type="SAM" id="Phobius"/>
    </source>
</evidence>
<keyword evidence="40" id="KW-1185">Reference proteome</keyword>
<dbReference type="Gene3D" id="3.40.50.300">
    <property type="entry name" value="P-loop containing nucleotide triphosphate hydrolases"/>
    <property type="match status" value="1"/>
</dbReference>
<keyword evidence="22" id="KW-0496">Mitochondrion</keyword>
<dbReference type="GO" id="GO:0016887">
    <property type="term" value="F:ATP hydrolysis activity"/>
    <property type="evidence" value="ECO:0007669"/>
    <property type="project" value="InterPro"/>
</dbReference>
<dbReference type="PROSITE" id="PS50893">
    <property type="entry name" value="ABC_TRANSPORTER_2"/>
    <property type="match status" value="1"/>
</dbReference>
<keyword evidence="15" id="KW-0460">Magnesium</keyword>
<dbReference type="FunFam" id="3.40.50.300:FF:000403">
    <property type="entry name" value="ATP-binding cassette sub-family B member 8, mitochondrial"/>
    <property type="match status" value="1"/>
</dbReference>
<dbReference type="FunFam" id="1.20.1560.10:FF:000048">
    <property type="entry name" value="ATP-binding cassette sub-family B member 10, mitochondrial"/>
    <property type="match status" value="1"/>
</dbReference>
<comment type="catalytic activity">
    <reaction evidence="28">
        <text>biliverdin IXalpha(in) + ATP + H2O = biliverdin IXalpha(out) + ADP + phosphate + H(+)</text>
        <dbReference type="Rhea" id="RHEA:82359"/>
        <dbReference type="ChEBI" id="CHEBI:15377"/>
        <dbReference type="ChEBI" id="CHEBI:15378"/>
        <dbReference type="ChEBI" id="CHEBI:30616"/>
        <dbReference type="ChEBI" id="CHEBI:43474"/>
        <dbReference type="ChEBI" id="CHEBI:57991"/>
        <dbReference type="ChEBI" id="CHEBI:456216"/>
    </reaction>
    <physiologicalReaction direction="left-to-right" evidence="28">
        <dbReference type="Rhea" id="RHEA:82360"/>
    </physiologicalReaction>
</comment>
<evidence type="ECO:0000256" key="10">
    <source>
        <dbReference type="ARBA" id="ARBA00022741"/>
    </source>
</evidence>
<dbReference type="GO" id="GO:0046872">
    <property type="term" value="F:metal ion binding"/>
    <property type="evidence" value="ECO:0007669"/>
    <property type="project" value="UniProtKB-KW"/>
</dbReference>
<proteinExistence type="inferred from homology"/>
<dbReference type="Pfam" id="PF00664">
    <property type="entry name" value="ABC_membrane"/>
    <property type="match status" value="1"/>
</dbReference>
<dbReference type="Gene3D" id="1.20.1560.10">
    <property type="entry name" value="ABC transporter type 1, transmembrane domain"/>
    <property type="match status" value="1"/>
</dbReference>
<dbReference type="Gene3D" id="1.25.40.700">
    <property type="match status" value="1"/>
</dbReference>
<feature type="transmembrane region" description="Helical" evidence="36">
    <location>
        <begin position="129"/>
        <end position="150"/>
    </location>
</feature>
<dbReference type="EMBL" id="QRBI01000106">
    <property type="protein sequence ID" value="RMC12718.1"/>
    <property type="molecule type" value="Genomic_DNA"/>
</dbReference>
<comment type="function">
    <text evidence="30">Involved in poly(A)+ RNA transport. Involved in nephrogenesis.</text>
</comment>
<evidence type="ECO:0000256" key="4">
    <source>
        <dbReference type="ARBA" id="ARBA00005569"/>
    </source>
</evidence>
<keyword evidence="21" id="KW-0811">Translocation</keyword>
<keyword evidence="26" id="KW-0539">Nucleus</keyword>
<dbReference type="InterPro" id="IPR003439">
    <property type="entry name" value="ABC_transporter-like_ATP-bd"/>
</dbReference>
<dbReference type="Pfam" id="PF03177">
    <property type="entry name" value="Nucleoporin_C"/>
    <property type="match status" value="1"/>
</dbReference>
<evidence type="ECO:0000313" key="39">
    <source>
        <dbReference type="EMBL" id="RMC12718.1"/>
    </source>
</evidence>
<evidence type="ECO:0000256" key="22">
    <source>
        <dbReference type="ARBA" id="ARBA00023128"/>
    </source>
</evidence>
<evidence type="ECO:0000256" key="26">
    <source>
        <dbReference type="ARBA" id="ARBA00023242"/>
    </source>
</evidence>
<dbReference type="GO" id="GO:0000972">
    <property type="term" value="P:transcription-dependent tethering of RNA polymerase II gene DNA at nuclear periphery"/>
    <property type="evidence" value="ECO:0007669"/>
    <property type="project" value="TreeGrafter"/>
</dbReference>
<evidence type="ECO:0000256" key="7">
    <source>
        <dbReference type="ARBA" id="ARBA00022454"/>
    </source>
</evidence>
<evidence type="ECO:0000256" key="16">
    <source>
        <dbReference type="ARBA" id="ARBA00022927"/>
    </source>
</evidence>
<comment type="subunit">
    <text evidence="31">Forms part of the Nup160 subcomplex in the nuclear pore which is composed of NUP160, NUP133, NUP107 and Nup96. This complex plays a role in RNA export and in tethering Nup98 and NUP153 to the nucleus.</text>
</comment>
<dbReference type="GO" id="GO:0048731">
    <property type="term" value="P:system development"/>
    <property type="evidence" value="ECO:0007669"/>
    <property type="project" value="UniProtKB-ARBA"/>
</dbReference>
<dbReference type="Gene3D" id="1.20.58.1380">
    <property type="match status" value="1"/>
</dbReference>
<comment type="subcellular location">
    <subcellularLocation>
        <location evidence="3">Chromosome</location>
        <location evidence="3">Centromere</location>
        <location evidence="3">Kinetochore</location>
    </subcellularLocation>
    <subcellularLocation>
        <location evidence="1">Mitochondrion inner membrane</location>
        <topology evidence="1">Multi-pass membrane protein</topology>
    </subcellularLocation>
    <subcellularLocation>
        <location evidence="2">Nucleus</location>
        <location evidence="2">Nuclear pore complex</location>
    </subcellularLocation>
</comment>
<evidence type="ECO:0000256" key="31">
    <source>
        <dbReference type="ARBA" id="ARBA00061981"/>
    </source>
</evidence>
<dbReference type="PROSITE" id="PS50929">
    <property type="entry name" value="ABC_TM1F"/>
    <property type="match status" value="1"/>
</dbReference>
<keyword evidence="6" id="KW-0813">Transport</keyword>
<dbReference type="GO" id="GO:0006606">
    <property type="term" value="P:protein import into nucleus"/>
    <property type="evidence" value="ECO:0007669"/>
    <property type="project" value="TreeGrafter"/>
</dbReference>
<dbReference type="SUPFAM" id="SSF90123">
    <property type="entry name" value="ABC transporter transmembrane region"/>
    <property type="match status" value="1"/>
</dbReference>
<evidence type="ECO:0000313" key="40">
    <source>
        <dbReference type="Proteomes" id="UP000269221"/>
    </source>
</evidence>
<evidence type="ECO:0000256" key="24">
    <source>
        <dbReference type="ARBA" id="ARBA00023136"/>
    </source>
</evidence>
<keyword evidence="14" id="KW-0067">ATP-binding</keyword>
<evidence type="ECO:0000256" key="5">
    <source>
        <dbReference type="ARBA" id="ARBA00005580"/>
    </source>
</evidence>
<dbReference type="GO" id="GO:0048513">
    <property type="term" value="P:animal organ development"/>
    <property type="evidence" value="ECO:0007669"/>
    <property type="project" value="UniProtKB-ARBA"/>
</dbReference>
<dbReference type="InterPro" id="IPR015943">
    <property type="entry name" value="WD40/YVTN_repeat-like_dom_sf"/>
</dbReference>
<dbReference type="GO" id="GO:0000776">
    <property type="term" value="C:kinetochore"/>
    <property type="evidence" value="ECO:0007669"/>
    <property type="project" value="UniProtKB-KW"/>
</dbReference>
<dbReference type="GO" id="GO:0005743">
    <property type="term" value="C:mitochondrial inner membrane"/>
    <property type="evidence" value="ECO:0007669"/>
    <property type="project" value="UniProtKB-SubCell"/>
</dbReference>
<dbReference type="InterPro" id="IPR036640">
    <property type="entry name" value="ABC1_TM_sf"/>
</dbReference>
<evidence type="ECO:0000256" key="9">
    <source>
        <dbReference type="ARBA" id="ARBA00022723"/>
    </source>
</evidence>
<comment type="similarity">
    <text evidence="4">Belongs to the nucleoporin Nup133 family.</text>
</comment>
<dbReference type="InterPro" id="IPR017871">
    <property type="entry name" value="ABC_transporter-like_CS"/>
</dbReference>
<dbReference type="GO" id="GO:0005524">
    <property type="term" value="F:ATP binding"/>
    <property type="evidence" value="ECO:0007669"/>
    <property type="project" value="UniProtKB-KW"/>
</dbReference>
<keyword evidence="24 36" id="KW-0472">Membrane</keyword>
<dbReference type="Proteomes" id="UP000269221">
    <property type="component" value="Unassembled WGS sequence"/>
</dbReference>
<evidence type="ECO:0000256" key="25">
    <source>
        <dbReference type="ARBA" id="ARBA00023206"/>
    </source>
</evidence>
<evidence type="ECO:0000256" key="23">
    <source>
        <dbReference type="ARBA" id="ARBA00023132"/>
    </source>
</evidence>
<evidence type="ECO:0000256" key="19">
    <source>
        <dbReference type="ARBA" id="ARBA00022989"/>
    </source>
</evidence>
<dbReference type="InterPro" id="IPR011527">
    <property type="entry name" value="ABC1_TM_dom"/>
</dbReference>
<dbReference type="FunFam" id="1.20.58.1380:FF:000001">
    <property type="entry name" value="Nuclear pore complex protein Nup133"/>
    <property type="match status" value="1"/>
</dbReference>
<evidence type="ECO:0000256" key="28">
    <source>
        <dbReference type="ARBA" id="ARBA00052250"/>
    </source>
</evidence>
<keyword evidence="13" id="KW-0995">Kinetochore</keyword>
<dbReference type="GO" id="GO:0016973">
    <property type="term" value="P:poly(A)+ mRNA export from nucleus"/>
    <property type="evidence" value="ECO:0007669"/>
    <property type="project" value="TreeGrafter"/>
</dbReference>
<keyword evidence="16" id="KW-0653">Protein transport</keyword>
<evidence type="ECO:0000256" key="30">
    <source>
        <dbReference type="ARBA" id="ARBA00055775"/>
    </source>
</evidence>
<evidence type="ECO:0000256" key="2">
    <source>
        <dbReference type="ARBA" id="ARBA00004567"/>
    </source>
</evidence>
<dbReference type="OrthoDB" id="103454at2759"/>
<dbReference type="CDD" id="cd18573">
    <property type="entry name" value="ABC_6TM_ABCB10_like"/>
    <property type="match status" value="1"/>
</dbReference>
<gene>
    <name evidence="39" type="ORF">DUI87_10243</name>
</gene>
<evidence type="ECO:0000256" key="29">
    <source>
        <dbReference type="ARBA" id="ARBA00055589"/>
    </source>
</evidence>
<keyword evidence="17" id="KW-0809">Transit peptide</keyword>
<evidence type="ECO:0000259" key="38">
    <source>
        <dbReference type="PROSITE" id="PS50929"/>
    </source>
</evidence>
<dbReference type="GO" id="GO:0140359">
    <property type="term" value="F:ABC-type transporter activity"/>
    <property type="evidence" value="ECO:0007669"/>
    <property type="project" value="InterPro"/>
</dbReference>
<evidence type="ECO:0000256" key="15">
    <source>
        <dbReference type="ARBA" id="ARBA00022842"/>
    </source>
</evidence>
<keyword evidence="7" id="KW-0158">Chromosome</keyword>
<dbReference type="InterPro" id="IPR037624">
    <property type="entry name" value="Nup133-like"/>
</dbReference>
<evidence type="ECO:0000256" key="11">
    <source>
        <dbReference type="ARBA" id="ARBA00022792"/>
    </source>
</evidence>
<keyword evidence="23" id="KW-0906">Nuclear pore complex</keyword>
<reference evidence="39 40" key="1">
    <citation type="submission" date="2018-07" db="EMBL/GenBank/DDBJ databases">
        <title>A high quality draft genome assembly of the barn swallow (H. rustica rustica).</title>
        <authorList>
            <person name="Formenti G."/>
            <person name="Chiara M."/>
            <person name="Poveda L."/>
            <person name="Francoijs K.-J."/>
            <person name="Bonisoli-Alquati A."/>
            <person name="Canova L."/>
            <person name="Gianfranceschi L."/>
            <person name="Horner D.S."/>
            <person name="Saino N."/>
        </authorList>
    </citation>
    <scope>NUCLEOTIDE SEQUENCE [LARGE SCALE GENOMIC DNA]</scope>
    <source>
        <strain evidence="39">Chelidonia</strain>
        <tissue evidence="39">Blood</tissue>
    </source>
</reference>
<dbReference type="SUPFAM" id="SSF117289">
    <property type="entry name" value="Nucleoporin domain"/>
    <property type="match status" value="1"/>
</dbReference>
<feature type="domain" description="ABC transmembrane type-1" evidence="38">
    <location>
        <begin position="1"/>
        <end position="272"/>
    </location>
</feature>
<keyword evidence="25" id="KW-0318">Glutathionylation</keyword>
<evidence type="ECO:0000256" key="34">
    <source>
        <dbReference type="ARBA" id="ARBA00075187"/>
    </source>
</evidence>
<accession>A0A3M0KHJ3</accession>
<dbReference type="SUPFAM" id="SSF52540">
    <property type="entry name" value="P-loop containing nucleoside triphosphate hydrolases"/>
    <property type="match status" value="1"/>
</dbReference>
<evidence type="ECO:0000256" key="3">
    <source>
        <dbReference type="ARBA" id="ARBA00004629"/>
    </source>
</evidence>
<evidence type="ECO:0000256" key="20">
    <source>
        <dbReference type="ARBA" id="ARBA00022990"/>
    </source>
</evidence>
<keyword evidence="12" id="KW-0509">mRNA transport</keyword>
<keyword evidence="11" id="KW-0999">Mitochondrion inner membrane</keyword>